<dbReference type="GeneID" id="6802284"/>
<organism evidence="1 2">
    <name type="scientific">Proteus mirabilis</name>
    <dbReference type="NCBI Taxonomy" id="584"/>
    <lineage>
        <taxon>Bacteria</taxon>
        <taxon>Pseudomonadati</taxon>
        <taxon>Pseudomonadota</taxon>
        <taxon>Gammaproteobacteria</taxon>
        <taxon>Enterobacterales</taxon>
        <taxon>Morganellaceae</taxon>
        <taxon>Proteus</taxon>
    </lineage>
</organism>
<name>A0A2X2DQV3_PROMI</name>
<dbReference type="AlphaFoldDB" id="A0A2X2DQV3"/>
<dbReference type="EMBL" id="UAUE01000020">
    <property type="protein sequence ID" value="SPY96870.1"/>
    <property type="molecule type" value="Genomic_DNA"/>
</dbReference>
<proteinExistence type="predicted"/>
<sequence length="70" mass="8177">MKLKLGNICIRPEDKEISIPVDVYMGNEADFEPPKAYLVYQTSFDANKPLSEYFKESEEYARKTIKELNQ</sequence>
<evidence type="ECO:0000313" key="2">
    <source>
        <dbReference type="Proteomes" id="UP000251485"/>
    </source>
</evidence>
<dbReference type="Proteomes" id="UP000251485">
    <property type="component" value="Unassembled WGS sequence"/>
</dbReference>
<protein>
    <submittedName>
        <fullName evidence="1">Uncharacterized protein</fullName>
    </submittedName>
</protein>
<reference evidence="1 2" key="1">
    <citation type="submission" date="2018-06" db="EMBL/GenBank/DDBJ databases">
        <authorList>
            <consortium name="Pathogen Informatics"/>
            <person name="Doyle S."/>
        </authorList>
    </citation>
    <scope>NUCLEOTIDE SEQUENCE [LARGE SCALE GENOMIC DNA]</scope>
    <source>
        <strain evidence="1 2">NCTC10975</strain>
    </source>
</reference>
<accession>A0A2X2DQV3</accession>
<gene>
    <name evidence="1" type="ORF">NCTC10975_02608</name>
</gene>
<dbReference type="RefSeq" id="WP_004247512.1">
    <property type="nucleotide sequence ID" value="NZ_BRSY01000017.1"/>
</dbReference>
<evidence type="ECO:0000313" key="1">
    <source>
        <dbReference type="EMBL" id="SPY96870.1"/>
    </source>
</evidence>